<feature type="transmembrane region" description="Helical" evidence="7">
    <location>
        <begin position="105"/>
        <end position="127"/>
    </location>
</feature>
<protein>
    <submittedName>
        <fullName evidence="9">Major facilitator transporter</fullName>
    </submittedName>
</protein>
<feature type="transmembrane region" description="Helical" evidence="7">
    <location>
        <begin position="306"/>
        <end position="327"/>
    </location>
</feature>
<dbReference type="PROSITE" id="PS00216">
    <property type="entry name" value="SUGAR_TRANSPORT_1"/>
    <property type="match status" value="1"/>
</dbReference>
<feature type="transmembrane region" description="Helical" evidence="7">
    <location>
        <begin position="209"/>
        <end position="229"/>
    </location>
</feature>
<sequence length="402" mass="42895">MITAERQAGTLQGILLLLPITMAVMGLIVLVPILPAMMAHYRDVPGVDYLIPLMLTLPALCVAVLSPVAGVVVDFFGRRKTCIGALVIYSIVGILPIFLESLSAIIISRVVLGAMEALVVISSTTLIGDYFHGRDREKWLANQTAVASLSSIFLALLGGALGSFGWRGAFAAYGVSIVFAIALLLWTWEPRKSDEPLEEFAAPGARFPWSTILPISLLAIFGGTMFFTMQIQVSSMLSEYYSISSTSALGLYSGLAGLSVAAGTLLYRRFTARFITPTQLLIAFGLLGVSYVLMNYSPTPQLFTTWLVVNQIGSGMLLPALVVSAMGRLPFEVRGRGTGMFMSGWWLGQPLSSQAVAFMRGHNGGDLPATLQILGILCLVAAAIALASRFRGSSRTEASAVG</sequence>
<feature type="transmembrane region" description="Helical" evidence="7">
    <location>
        <begin position="12"/>
        <end position="37"/>
    </location>
</feature>
<feature type="transmembrane region" description="Helical" evidence="7">
    <location>
        <begin position="82"/>
        <end position="99"/>
    </location>
</feature>
<feature type="transmembrane region" description="Helical" evidence="7">
    <location>
        <begin position="274"/>
        <end position="294"/>
    </location>
</feature>
<feature type="transmembrane region" description="Helical" evidence="7">
    <location>
        <begin position="49"/>
        <end position="75"/>
    </location>
</feature>
<accession>A0A5E7Y8S4</accession>
<dbReference type="SUPFAM" id="SSF103473">
    <property type="entry name" value="MFS general substrate transporter"/>
    <property type="match status" value="1"/>
</dbReference>
<dbReference type="GO" id="GO:0022857">
    <property type="term" value="F:transmembrane transporter activity"/>
    <property type="evidence" value="ECO:0007669"/>
    <property type="project" value="InterPro"/>
</dbReference>
<dbReference type="Gene3D" id="1.20.1250.20">
    <property type="entry name" value="MFS general substrate transporter like domains"/>
    <property type="match status" value="1"/>
</dbReference>
<dbReference type="InterPro" id="IPR050171">
    <property type="entry name" value="MFS_Transporters"/>
</dbReference>
<evidence type="ECO:0000256" key="5">
    <source>
        <dbReference type="ARBA" id="ARBA00022989"/>
    </source>
</evidence>
<dbReference type="AlphaFoldDB" id="A0A5E7Y8S4"/>
<keyword evidence="2" id="KW-0813">Transport</keyword>
<evidence type="ECO:0000313" key="9">
    <source>
        <dbReference type="EMBL" id="VVT02758.1"/>
    </source>
</evidence>
<evidence type="ECO:0000256" key="3">
    <source>
        <dbReference type="ARBA" id="ARBA00022475"/>
    </source>
</evidence>
<evidence type="ECO:0000256" key="4">
    <source>
        <dbReference type="ARBA" id="ARBA00022692"/>
    </source>
</evidence>
<dbReference type="InterPro" id="IPR036259">
    <property type="entry name" value="MFS_trans_sf"/>
</dbReference>
<evidence type="ECO:0000256" key="1">
    <source>
        <dbReference type="ARBA" id="ARBA00004651"/>
    </source>
</evidence>
<keyword evidence="6 7" id="KW-0472">Membrane</keyword>
<feature type="transmembrane region" description="Helical" evidence="7">
    <location>
        <begin position="369"/>
        <end position="387"/>
    </location>
</feature>
<evidence type="ECO:0000256" key="2">
    <source>
        <dbReference type="ARBA" id="ARBA00022448"/>
    </source>
</evidence>
<dbReference type="Pfam" id="PF07690">
    <property type="entry name" value="MFS_1"/>
    <property type="match status" value="1"/>
</dbReference>
<dbReference type="InterPro" id="IPR011701">
    <property type="entry name" value="MFS"/>
</dbReference>
<proteinExistence type="predicted"/>
<dbReference type="PANTHER" id="PTHR23517">
    <property type="entry name" value="RESISTANCE PROTEIN MDTM, PUTATIVE-RELATED-RELATED"/>
    <property type="match status" value="1"/>
</dbReference>
<keyword evidence="3" id="KW-1003">Cell membrane</keyword>
<feature type="domain" description="Major facilitator superfamily (MFS) profile" evidence="8">
    <location>
        <begin position="12"/>
        <end position="393"/>
    </location>
</feature>
<dbReference type="RefSeq" id="WP_151990079.1">
    <property type="nucleotide sequence ID" value="NZ_LR701528.1"/>
</dbReference>
<organism evidence="9 10">
    <name type="scientific">Sphingomonas aurantiaca</name>
    <dbReference type="NCBI Taxonomy" id="185949"/>
    <lineage>
        <taxon>Bacteria</taxon>
        <taxon>Pseudomonadati</taxon>
        <taxon>Pseudomonadota</taxon>
        <taxon>Alphaproteobacteria</taxon>
        <taxon>Sphingomonadales</taxon>
        <taxon>Sphingomonadaceae</taxon>
        <taxon>Sphingomonas</taxon>
    </lineage>
</organism>
<feature type="transmembrane region" description="Helical" evidence="7">
    <location>
        <begin position="170"/>
        <end position="188"/>
    </location>
</feature>
<reference evidence="9 10" key="1">
    <citation type="submission" date="2019-09" db="EMBL/GenBank/DDBJ databases">
        <authorList>
            <person name="Dittami M. S."/>
        </authorList>
    </citation>
    <scope>NUCLEOTIDE SEQUENCE [LARGE SCALE GENOMIC DNA]</scope>
    <source>
        <strain evidence="9">SPHINGO391</strain>
    </source>
</reference>
<gene>
    <name evidence="9" type="ORF">SPHINGO391_350422</name>
</gene>
<comment type="subcellular location">
    <subcellularLocation>
        <location evidence="1">Cell membrane</location>
        <topology evidence="1">Multi-pass membrane protein</topology>
    </subcellularLocation>
</comment>
<feature type="transmembrane region" description="Helical" evidence="7">
    <location>
        <begin position="249"/>
        <end position="267"/>
    </location>
</feature>
<keyword evidence="4 7" id="KW-0812">Transmembrane</keyword>
<feature type="transmembrane region" description="Helical" evidence="7">
    <location>
        <begin position="139"/>
        <end position="164"/>
    </location>
</feature>
<keyword evidence="5 7" id="KW-1133">Transmembrane helix</keyword>
<evidence type="ECO:0000313" key="10">
    <source>
        <dbReference type="Proteomes" id="UP000326857"/>
    </source>
</evidence>
<name>A0A5E7Y8S4_9SPHN</name>
<dbReference type="InterPro" id="IPR020846">
    <property type="entry name" value="MFS_dom"/>
</dbReference>
<dbReference type="InterPro" id="IPR005829">
    <property type="entry name" value="Sugar_transporter_CS"/>
</dbReference>
<evidence type="ECO:0000256" key="7">
    <source>
        <dbReference type="SAM" id="Phobius"/>
    </source>
</evidence>
<dbReference type="Proteomes" id="UP000326857">
    <property type="component" value="Unassembled WGS sequence"/>
</dbReference>
<dbReference type="PROSITE" id="PS50850">
    <property type="entry name" value="MFS"/>
    <property type="match status" value="1"/>
</dbReference>
<evidence type="ECO:0000256" key="6">
    <source>
        <dbReference type="ARBA" id="ARBA00023136"/>
    </source>
</evidence>
<dbReference type="EMBL" id="CABVLI010000029">
    <property type="protein sequence ID" value="VVT02758.1"/>
    <property type="molecule type" value="Genomic_DNA"/>
</dbReference>
<dbReference type="CDD" id="cd17473">
    <property type="entry name" value="MFS_arabinose_efflux_permease_like"/>
    <property type="match status" value="1"/>
</dbReference>
<feature type="transmembrane region" description="Helical" evidence="7">
    <location>
        <begin position="339"/>
        <end position="357"/>
    </location>
</feature>
<dbReference type="GO" id="GO:0005886">
    <property type="term" value="C:plasma membrane"/>
    <property type="evidence" value="ECO:0007669"/>
    <property type="project" value="UniProtKB-SubCell"/>
</dbReference>
<evidence type="ECO:0000259" key="8">
    <source>
        <dbReference type="PROSITE" id="PS50850"/>
    </source>
</evidence>